<proteinExistence type="predicted"/>
<feature type="compositionally biased region" description="Basic and acidic residues" evidence="3">
    <location>
        <begin position="1"/>
        <end position="13"/>
    </location>
</feature>
<dbReference type="Proteomes" id="UP000011704">
    <property type="component" value="Unassembled WGS sequence"/>
</dbReference>
<gene>
    <name evidence="5" type="ORF">NITGR_750045</name>
</gene>
<reference evidence="5 6" key="1">
    <citation type="journal article" date="2013" name="Front. Microbiol.">
        <title>The genome of Nitrospina gracilis illuminates the metabolism and evolution of the major marine nitrite oxidizer.</title>
        <authorList>
            <person name="Luecker S."/>
            <person name="Nowka B."/>
            <person name="Rattei T."/>
            <person name="Spieck E."/>
            <person name="and Daims H."/>
        </authorList>
    </citation>
    <scope>NUCLEOTIDE SEQUENCE [LARGE SCALE GENOMIC DNA]</scope>
    <source>
        <strain evidence="5 6">3/211</strain>
    </source>
</reference>
<dbReference type="AlphaFoldDB" id="M1Z2J4"/>
<organism evidence="5 6">
    <name type="scientific">Nitrospina gracilis (strain 3/211)</name>
    <dbReference type="NCBI Taxonomy" id="1266370"/>
    <lineage>
        <taxon>Bacteria</taxon>
        <taxon>Pseudomonadati</taxon>
        <taxon>Nitrospinota/Tectimicrobiota group</taxon>
        <taxon>Nitrospinota</taxon>
        <taxon>Nitrospinia</taxon>
        <taxon>Nitrospinales</taxon>
        <taxon>Nitrospinaceae</taxon>
        <taxon>Nitrospina</taxon>
    </lineage>
</organism>
<dbReference type="InParanoid" id="M1Z2J4"/>
<keyword evidence="2" id="KW-0408">Iron</keyword>
<evidence type="ECO:0000256" key="1">
    <source>
        <dbReference type="ARBA" id="ARBA00022723"/>
    </source>
</evidence>
<evidence type="ECO:0000313" key="6">
    <source>
        <dbReference type="Proteomes" id="UP000011704"/>
    </source>
</evidence>
<dbReference type="GO" id="GO:0046872">
    <property type="term" value="F:metal ion binding"/>
    <property type="evidence" value="ECO:0007669"/>
    <property type="project" value="UniProtKB-KW"/>
</dbReference>
<dbReference type="Pfam" id="PF06155">
    <property type="entry name" value="GBBH-like_N"/>
    <property type="match status" value="1"/>
</dbReference>
<dbReference type="HOGENOM" id="CLU_117841_2_1_0"/>
<name>M1Z2J4_NITG3</name>
<dbReference type="PANTHER" id="PTHR35303">
    <property type="entry name" value="OS02G0197800 PROTEIN"/>
    <property type="match status" value="1"/>
</dbReference>
<dbReference type="InterPro" id="IPR010376">
    <property type="entry name" value="GBBH-like_N"/>
</dbReference>
<accession>M1Z2J4</accession>
<evidence type="ECO:0000256" key="3">
    <source>
        <dbReference type="SAM" id="MobiDB-lite"/>
    </source>
</evidence>
<dbReference type="InterPro" id="IPR038492">
    <property type="entry name" value="GBBH-like_N_sf"/>
</dbReference>
<dbReference type="Gene3D" id="3.30.2020.30">
    <property type="match status" value="1"/>
</dbReference>
<sequence>MGMSEEPKKKMEESEMTPSDVKQVDESTLGITWPDGHESVYPVKLLREKCPCAHCIDEWTGEKKIKPGMIPDTIRPLKIKAVGLYALQFDWNDGHSTGLYPYELLRRLCQCGECKTQNAA</sequence>
<dbReference type="STRING" id="1266370.NITGR_750045"/>
<comment type="caution">
    <text evidence="5">The sequence shown here is derived from an EMBL/GenBank/DDBJ whole genome shotgun (WGS) entry which is preliminary data.</text>
</comment>
<evidence type="ECO:0000259" key="4">
    <source>
        <dbReference type="Pfam" id="PF06155"/>
    </source>
</evidence>
<dbReference type="EMBL" id="CAQJ01000083">
    <property type="protein sequence ID" value="CCQ91687.1"/>
    <property type="molecule type" value="Genomic_DNA"/>
</dbReference>
<evidence type="ECO:0000313" key="5">
    <source>
        <dbReference type="EMBL" id="CCQ91687.1"/>
    </source>
</evidence>
<protein>
    <recommendedName>
        <fullName evidence="4">Gamma-butyrobetaine hydroxylase-like N-terminal domain-containing protein</fullName>
    </recommendedName>
</protein>
<feature type="region of interest" description="Disordered" evidence="3">
    <location>
        <begin position="1"/>
        <end position="30"/>
    </location>
</feature>
<feature type="domain" description="Gamma-butyrobetaine hydroxylase-like N-terminal" evidence="4">
    <location>
        <begin position="24"/>
        <end position="106"/>
    </location>
</feature>
<keyword evidence="1" id="KW-0479">Metal-binding</keyword>
<keyword evidence="6" id="KW-1185">Reference proteome</keyword>
<evidence type="ECO:0000256" key="2">
    <source>
        <dbReference type="ARBA" id="ARBA00023004"/>
    </source>
</evidence>